<gene>
    <name evidence="4" type="ORF">COI93_20290</name>
</gene>
<reference evidence="4 5" key="1">
    <citation type="submission" date="2017-09" db="EMBL/GenBank/DDBJ databases">
        <title>Large-scale bioinformatics analysis of Bacillus genomes uncovers conserved roles of natural products in bacterial physiology.</title>
        <authorList>
            <consortium name="Agbiome Team Llc"/>
            <person name="Bleich R.M."/>
            <person name="Grubbs K.J."/>
            <person name="Santa Maria K.C."/>
            <person name="Allen S.E."/>
            <person name="Farag S."/>
            <person name="Shank E.A."/>
            <person name="Bowers A."/>
        </authorList>
    </citation>
    <scope>NUCLEOTIDE SEQUENCE [LARGE SCALE GENOMIC DNA]</scope>
    <source>
        <strain evidence="4 5">AFS083043</strain>
    </source>
</reference>
<dbReference type="GO" id="GO:0006508">
    <property type="term" value="P:proteolysis"/>
    <property type="evidence" value="ECO:0007669"/>
    <property type="project" value="UniProtKB-KW"/>
</dbReference>
<feature type="transmembrane region" description="Helical" evidence="2">
    <location>
        <begin position="614"/>
        <end position="632"/>
    </location>
</feature>
<dbReference type="Proteomes" id="UP000242656">
    <property type="component" value="Unassembled WGS sequence"/>
</dbReference>
<keyword evidence="2" id="KW-0812">Transmembrane</keyword>
<evidence type="ECO:0000313" key="4">
    <source>
        <dbReference type="EMBL" id="PFK31883.1"/>
    </source>
</evidence>
<feature type="transmembrane region" description="Helical" evidence="2">
    <location>
        <begin position="202"/>
        <end position="220"/>
    </location>
</feature>
<keyword evidence="2" id="KW-0472">Membrane</keyword>
<dbReference type="SMART" id="SM00460">
    <property type="entry name" value="TGc"/>
    <property type="match status" value="1"/>
</dbReference>
<dbReference type="Gene3D" id="3.10.620.30">
    <property type="match status" value="1"/>
</dbReference>
<dbReference type="SUPFAM" id="SSF54001">
    <property type="entry name" value="Cysteine proteinases"/>
    <property type="match status" value="1"/>
</dbReference>
<dbReference type="RefSeq" id="WP_098492286.1">
    <property type="nucleotide sequence ID" value="NZ_NUWN01000091.1"/>
</dbReference>
<dbReference type="AlphaFoldDB" id="A0A2B0LQ44"/>
<feature type="transmembrane region" description="Helical" evidence="2">
    <location>
        <begin position="41"/>
        <end position="57"/>
    </location>
</feature>
<keyword evidence="2" id="KW-1133">Transmembrane helix</keyword>
<sequence length="744" mass="85925">MTILLSNNKRDMSSFLMHIFGFLILLEWLRPLIEITDMVRLNLFIGFIGTCFILSFFQTRFQISIKIIVILFMIHAVDYKGPFIHPAWLVEFLSDFFHNIPLLFQANWWDLSKSFQTFLFFLVLWFSCSLILYWIIHQKRGLLFLTLTIIYISIFDIFNLYNMDKAIIRTIIAGLFMLSLLQIERIKTFENLQKHTKSTSQLLIPIATFIILTITIGYFAPKPGPQLSNIDSFFKFDTPSANKATTINKVGYEIDDSQLGGPLKRDDTVVFTAQMQNSQYWRVETKDFYTGKGWEISDNPKKISFKNKNNVLSWYESNTKMDTAEAIITIQKNSPHLIYPAGLVSVDTASDVSFRADPFSEKIEMMKEGSSTTLNKYKVTYKVPHFSIENLKAVKTAESLEASSYFIEKYTQLPDSLPKRVKDLAVNLTKDKNNRYDQVLAVEDYFANHSFVYETEHVKVPGKDQDYADQFIFDTKSGYCNNFSTSMIVLLRSIGIPARWVKGYTEGTLENKSTNSDYENMYTITNNNAHSWVEVYFPTYGWIPFEPTKGFSNPYNFTHDTSAPTATSPNSDTTIPSNEQIPQRNAEAKQKGLIEDTEVPSNGKITNSKKGFPWGYLFLCIILISITGYALFTTRIKWFAFFIILSYKYRKGDVIYVKAYDALLKQLERAGILRTESQTLREYAVHVDNLYNSTDMRKLTRSYENVIYQNNLATSEWSKSVQLWEKLMKKASSPPKSNEFDTFS</sequence>
<evidence type="ECO:0000256" key="1">
    <source>
        <dbReference type="SAM" id="MobiDB-lite"/>
    </source>
</evidence>
<feature type="transmembrane region" description="Helical" evidence="2">
    <location>
        <begin position="63"/>
        <end position="81"/>
    </location>
</feature>
<comment type="caution">
    <text evidence="4">The sequence shown here is derived from an EMBL/GenBank/DDBJ whole genome shotgun (WGS) entry which is preliminary data.</text>
</comment>
<feature type="transmembrane region" description="Helical" evidence="2">
    <location>
        <begin position="115"/>
        <end position="135"/>
    </location>
</feature>
<feature type="domain" description="Transglutaminase-like" evidence="3">
    <location>
        <begin position="472"/>
        <end position="549"/>
    </location>
</feature>
<protein>
    <submittedName>
        <fullName evidence="4">Protease</fullName>
    </submittedName>
</protein>
<feature type="region of interest" description="Disordered" evidence="1">
    <location>
        <begin position="562"/>
        <end position="589"/>
    </location>
</feature>
<dbReference type="InterPro" id="IPR038765">
    <property type="entry name" value="Papain-like_cys_pep_sf"/>
</dbReference>
<evidence type="ECO:0000256" key="2">
    <source>
        <dbReference type="SAM" id="Phobius"/>
    </source>
</evidence>
<organism evidence="4 5">
    <name type="scientific">Bacillus cereus</name>
    <dbReference type="NCBI Taxonomy" id="1396"/>
    <lineage>
        <taxon>Bacteria</taxon>
        <taxon>Bacillati</taxon>
        <taxon>Bacillota</taxon>
        <taxon>Bacilli</taxon>
        <taxon>Bacillales</taxon>
        <taxon>Bacillaceae</taxon>
        <taxon>Bacillus</taxon>
        <taxon>Bacillus cereus group</taxon>
    </lineage>
</organism>
<evidence type="ECO:0000313" key="5">
    <source>
        <dbReference type="Proteomes" id="UP000242656"/>
    </source>
</evidence>
<feature type="transmembrane region" description="Helical" evidence="2">
    <location>
        <begin position="166"/>
        <end position="181"/>
    </location>
</feature>
<feature type="compositionally biased region" description="Polar residues" evidence="1">
    <location>
        <begin position="562"/>
        <end position="583"/>
    </location>
</feature>
<dbReference type="InterPro" id="IPR025403">
    <property type="entry name" value="TgpA-like_C"/>
</dbReference>
<dbReference type="EMBL" id="NUWN01000091">
    <property type="protein sequence ID" value="PFK31883.1"/>
    <property type="molecule type" value="Genomic_DNA"/>
</dbReference>
<feature type="transmembrane region" description="Helical" evidence="2">
    <location>
        <begin position="142"/>
        <end position="160"/>
    </location>
</feature>
<dbReference type="InterPro" id="IPR052901">
    <property type="entry name" value="Bact_TGase-like"/>
</dbReference>
<dbReference type="Pfam" id="PF01841">
    <property type="entry name" value="Transglut_core"/>
    <property type="match status" value="1"/>
</dbReference>
<dbReference type="InterPro" id="IPR002931">
    <property type="entry name" value="Transglutaminase-like"/>
</dbReference>
<proteinExistence type="predicted"/>
<evidence type="ECO:0000259" key="3">
    <source>
        <dbReference type="SMART" id="SM00460"/>
    </source>
</evidence>
<keyword evidence="4" id="KW-0378">Hydrolase</keyword>
<dbReference type="GO" id="GO:0008233">
    <property type="term" value="F:peptidase activity"/>
    <property type="evidence" value="ECO:0007669"/>
    <property type="project" value="UniProtKB-KW"/>
</dbReference>
<dbReference type="PANTHER" id="PTHR42736">
    <property type="entry name" value="PROTEIN-GLUTAMINE GAMMA-GLUTAMYLTRANSFERASE"/>
    <property type="match status" value="1"/>
</dbReference>
<name>A0A2B0LQ44_BACCE</name>
<feature type="transmembrane region" description="Helical" evidence="2">
    <location>
        <begin position="12"/>
        <end position="29"/>
    </location>
</feature>
<accession>A0A2B0LQ44</accession>
<keyword evidence="4" id="KW-0645">Protease</keyword>
<dbReference type="Pfam" id="PF13559">
    <property type="entry name" value="DUF4129"/>
    <property type="match status" value="1"/>
</dbReference>
<dbReference type="PANTHER" id="PTHR42736:SF1">
    <property type="entry name" value="PROTEIN-GLUTAMINE GAMMA-GLUTAMYLTRANSFERASE"/>
    <property type="match status" value="1"/>
</dbReference>